<dbReference type="OrthoDB" id="433309at2759"/>
<dbReference type="Gene3D" id="1.10.287.70">
    <property type="match status" value="2"/>
</dbReference>
<dbReference type="PRINTS" id="PR00169">
    <property type="entry name" value="KCHANNEL"/>
</dbReference>
<dbReference type="PANTHER" id="PTHR36566:SF1">
    <property type="entry name" value="PYRIDINIUM-3,5-BISTHIOCARBOXYLIC ACID MONONUCLEOTIDE NICKEL INSERTION PROTEIN"/>
    <property type="match status" value="1"/>
</dbReference>
<dbReference type="Proteomes" id="UP000794436">
    <property type="component" value="Unassembled WGS sequence"/>
</dbReference>
<dbReference type="HAMAP" id="MF_01074">
    <property type="entry name" value="LarC"/>
    <property type="match status" value="1"/>
</dbReference>
<feature type="domain" description="Ion transport" evidence="8">
    <location>
        <begin position="102"/>
        <end position="339"/>
    </location>
</feature>
<evidence type="ECO:0000256" key="7">
    <source>
        <dbReference type="SAM" id="Phobius"/>
    </source>
</evidence>
<dbReference type="InterPro" id="IPR002822">
    <property type="entry name" value="Ni_insertion"/>
</dbReference>
<sequence length="1493" mass="167660">MLTMAPTSARIYPVTYAPGPEDPDDIDTHVLGVNNIEKPADLPQIQEDTTPPPVLAVQQVQVKSSAPPKLVSQRTVYLETKERIGKLFERRDSKRGRLVHEVIFVMIILNTAVLAFETCDGQNRYSSAPGYAFLPGQKFYKASNHFFNVFFSLEFVIRNAMQRCKRRLLVNPMNWLDLCALLPWYLQLVLDASGFDFNVHGFAGPAHLVGRLQLLRLARLMFILRHYDSSKILFLSIRVSVPPLIITMFFLFTLVMLLATATFYSEPCYDVDTCPFTDIFNSAYFIMGTIATVGYGNQVPTKKNLTSLLIACIAMIFGQLYFAMPLAIVGNNFQDMYESFQQKKRRNMRQVDSTLSPFDYVLLNRKSQRLCEIQFHLLEAWRVVQLGILKFVRMSYDVNGVGATKELVEAQHLRYQKIKAAIERLMDVHMEACQHLNTFIPHKRKARTSVFMSQGDNKLSQVYLRARQAFAQTRFMSDEPKRTDPNTLRETLRGRLWLLLEAPNSSMLANVTNKIILFLALASICTFFFESLPELMNTGIASTACRSVVDDYCDGVGYASMSLLKPDAGCYLRFANKSVDFAKPLNFKCLSTNDKPTCYGAGYNFGSELEDALTCDEAFDKYGASIICNRLQCINTFTIFIMEPYWIYLEWFFGIGFLIEMGLRYYVSFHRKRFFFDLYNVVDVLAVLPFIFEVGEYAILSIQPTYIIVSTAPSFLSVIRVLKTMRILKLTRHFKGTKVLTQTAKEVWRQLTIPVFFMLTLCILAAAVYYEIERGTECFVGQECNWWGKNILTPELEADYPVGKRLLIQDTRYVLITDMMRSAWLSFGTFTTVGYGDIVPRTSIGKLFTILVALSGTIYTAMPFSLVGRKFTQLYERHRERNSTRRGGSSASWHAKGPHRGRASELPTNSVITSAPFKIKDEDVEAIRQFQSMKRTIQNLQRSLGNLNEVGNTSQRRQSNILNSPQNSGSALKTDSIERSIEEKTNAILDTVLQFSELVAKLQEAPPLFESIVDDDPTFTGSSEFERLLGIAGDMLLGALIDAGAPLGEIKSGLASITGIQGEWDLSTSKVWKGPGRIAGTKAHVSSVYQHRSAPVPGVVTDEEHHHVHDHDHDHQHGHDHGHEHSHEHSHDHDHGHGHSHDHGHDSHGEPMRNLGDIKTLVLKSELSEWAKEKSIAAFTLLAEAEAHTHGTTIDEIHFHEVGAIDSIVDTVGSILAMDLLGVRQVYCSALPMSTGTVRCAHGLLPVPPPATFRLMIGVPVCPAPKEAKGELVTPTGISLVKALVTEFSEPPLFVPTHTGVGAGTKEFPGHANIVRVAIGTTVEPSAQSVAQSGDSTPGQLEEVVILETNVDDLNPQVLGYVQERVLQAHALDVWTQPIQMKKNRPGILLSVLCTLEHERNLTKLLYQETTTLGIRRKVMQRTCLERRFFVVEAYGRKVDVKVGYYEGEVVNVYPEYEHCKEIASCEGIPLLQIIQEVQQQAKEQVDISARSS</sequence>
<feature type="compositionally biased region" description="Basic and acidic residues" evidence="6">
    <location>
        <begin position="1103"/>
        <end position="1151"/>
    </location>
</feature>
<dbReference type="GO" id="GO:0016020">
    <property type="term" value="C:membrane"/>
    <property type="evidence" value="ECO:0007669"/>
    <property type="project" value="UniProtKB-SubCell"/>
</dbReference>
<comment type="caution">
    <text evidence="9">The sequence shown here is derived from an EMBL/GenBank/DDBJ whole genome shotgun (WGS) entry which is preliminary data.</text>
</comment>
<dbReference type="SUPFAM" id="SSF81324">
    <property type="entry name" value="Voltage-gated potassium channels"/>
    <property type="match status" value="2"/>
</dbReference>
<evidence type="ECO:0000256" key="1">
    <source>
        <dbReference type="ARBA" id="ARBA00004141"/>
    </source>
</evidence>
<dbReference type="Gene3D" id="3.30.70.1380">
    <property type="entry name" value="Transcriptional regulatory protein pf0864 domain like"/>
    <property type="match status" value="1"/>
</dbReference>
<keyword evidence="10" id="KW-1185">Reference proteome</keyword>
<proteinExistence type="inferred from homology"/>
<dbReference type="Pfam" id="PF01969">
    <property type="entry name" value="Ni_insertion"/>
    <property type="match status" value="1"/>
</dbReference>
<feature type="transmembrane region" description="Helical" evidence="7">
    <location>
        <begin position="98"/>
        <end position="116"/>
    </location>
</feature>
<reference evidence="9" key="1">
    <citation type="submission" date="2019-03" db="EMBL/GenBank/DDBJ databases">
        <title>Long read genome sequence of the mycoparasitic Pythium oligandrum ATCC 38472 isolated from sugarbeet rhizosphere.</title>
        <authorList>
            <person name="Gaulin E."/>
        </authorList>
    </citation>
    <scope>NUCLEOTIDE SEQUENCE</scope>
    <source>
        <strain evidence="9">ATCC 38472_TT</strain>
    </source>
</reference>
<dbReference type="Pfam" id="PF00520">
    <property type="entry name" value="Ion_trans"/>
    <property type="match status" value="2"/>
</dbReference>
<gene>
    <name evidence="9" type="ORF">Poli38472_008809</name>
</gene>
<dbReference type="Gene3D" id="3.10.20.300">
    <property type="entry name" value="mk0293 like domain"/>
    <property type="match status" value="1"/>
</dbReference>
<organism evidence="9 10">
    <name type="scientific">Pythium oligandrum</name>
    <name type="common">Mycoparasitic fungus</name>
    <dbReference type="NCBI Taxonomy" id="41045"/>
    <lineage>
        <taxon>Eukaryota</taxon>
        <taxon>Sar</taxon>
        <taxon>Stramenopiles</taxon>
        <taxon>Oomycota</taxon>
        <taxon>Peronosporomycetes</taxon>
        <taxon>Pythiales</taxon>
        <taxon>Pythiaceae</taxon>
        <taxon>Pythium</taxon>
    </lineage>
</organism>
<evidence type="ECO:0000313" key="9">
    <source>
        <dbReference type="EMBL" id="TMW56161.1"/>
    </source>
</evidence>
<evidence type="ECO:0000256" key="3">
    <source>
        <dbReference type="ARBA" id="ARBA00022692"/>
    </source>
</evidence>
<evidence type="ECO:0000256" key="2">
    <source>
        <dbReference type="ARBA" id="ARBA00022596"/>
    </source>
</evidence>
<dbReference type="InterPro" id="IPR005821">
    <property type="entry name" value="Ion_trans_dom"/>
</dbReference>
<protein>
    <recommendedName>
        <fullName evidence="8">Ion transport domain-containing protein</fullName>
    </recommendedName>
</protein>
<evidence type="ECO:0000256" key="5">
    <source>
        <dbReference type="ARBA" id="ARBA00023136"/>
    </source>
</evidence>
<feature type="transmembrane region" description="Helical" evidence="7">
    <location>
        <begin position="751"/>
        <end position="770"/>
    </location>
</feature>
<accession>A0A8K1FBI1</accession>
<feature type="compositionally biased region" description="Polar residues" evidence="6">
    <location>
        <begin position="948"/>
        <end position="973"/>
    </location>
</feature>
<keyword evidence="3 7" id="KW-0812">Transmembrane</keyword>
<feature type="transmembrane region" description="Helical" evidence="7">
    <location>
        <begin position="308"/>
        <end position="329"/>
    </location>
</feature>
<dbReference type="PANTHER" id="PTHR36566">
    <property type="entry name" value="NICKEL INSERTION PROTEIN-RELATED"/>
    <property type="match status" value="1"/>
</dbReference>
<comment type="subcellular location">
    <subcellularLocation>
        <location evidence="1">Membrane</location>
        <topology evidence="1">Multi-pass membrane protein</topology>
    </subcellularLocation>
</comment>
<feature type="transmembrane region" description="Helical" evidence="7">
    <location>
        <begin position="279"/>
        <end position="296"/>
    </location>
</feature>
<feature type="transmembrane region" description="Helical" evidence="7">
    <location>
        <begin position="674"/>
        <end position="692"/>
    </location>
</feature>
<evidence type="ECO:0000259" key="8">
    <source>
        <dbReference type="Pfam" id="PF00520"/>
    </source>
</evidence>
<evidence type="ECO:0000256" key="6">
    <source>
        <dbReference type="SAM" id="MobiDB-lite"/>
    </source>
</evidence>
<evidence type="ECO:0000313" key="10">
    <source>
        <dbReference type="Proteomes" id="UP000794436"/>
    </source>
</evidence>
<evidence type="ECO:0000256" key="4">
    <source>
        <dbReference type="ARBA" id="ARBA00022989"/>
    </source>
</evidence>
<dbReference type="NCBIfam" id="TIGR00299">
    <property type="entry name" value="nickel pincer cofactor biosynthesis protein LarC"/>
    <property type="match status" value="1"/>
</dbReference>
<feature type="transmembrane region" description="Helical" evidence="7">
    <location>
        <begin position="645"/>
        <end position="667"/>
    </location>
</feature>
<keyword evidence="2" id="KW-0533">Nickel</keyword>
<dbReference type="GO" id="GO:0005216">
    <property type="term" value="F:monoatomic ion channel activity"/>
    <property type="evidence" value="ECO:0007669"/>
    <property type="project" value="InterPro"/>
</dbReference>
<keyword evidence="5 7" id="KW-0472">Membrane</keyword>
<keyword evidence="4 7" id="KW-1133">Transmembrane helix</keyword>
<feature type="transmembrane region" description="Helical" evidence="7">
    <location>
        <begin position="244"/>
        <end position="264"/>
    </location>
</feature>
<name>A0A8K1FBI1_PYTOL</name>
<feature type="region of interest" description="Disordered" evidence="6">
    <location>
        <begin position="878"/>
        <end position="907"/>
    </location>
</feature>
<feature type="domain" description="Ion transport" evidence="8">
    <location>
        <begin position="644"/>
        <end position="877"/>
    </location>
</feature>
<feature type="region of interest" description="Disordered" evidence="6">
    <location>
        <begin position="1103"/>
        <end position="1153"/>
    </location>
</feature>
<dbReference type="EMBL" id="SPLM01000146">
    <property type="protein sequence ID" value="TMW56161.1"/>
    <property type="molecule type" value="Genomic_DNA"/>
</dbReference>
<dbReference type="Gene3D" id="1.20.120.350">
    <property type="entry name" value="Voltage-gated potassium channels. Chain C"/>
    <property type="match status" value="2"/>
</dbReference>
<dbReference type="InterPro" id="IPR027359">
    <property type="entry name" value="Volt_channel_dom_sf"/>
</dbReference>
<feature type="region of interest" description="Disordered" evidence="6">
    <location>
        <begin position="948"/>
        <end position="974"/>
    </location>
</feature>
<feature type="transmembrane region" description="Helical" evidence="7">
    <location>
        <begin position="139"/>
        <end position="157"/>
    </location>
</feature>
<feature type="transmembrane region" description="Helical" evidence="7">
    <location>
        <begin position="704"/>
        <end position="722"/>
    </location>
</feature>